<evidence type="ECO:0000256" key="2">
    <source>
        <dbReference type="SAM" id="MobiDB-lite"/>
    </source>
</evidence>
<accession>A0A6L2MU79</accession>
<feature type="domain" description="Tf2-1-like SH3-like" evidence="4">
    <location>
        <begin position="455"/>
        <end position="517"/>
    </location>
</feature>
<feature type="signal peptide" evidence="3">
    <location>
        <begin position="1"/>
        <end position="31"/>
    </location>
</feature>
<keyword evidence="5" id="KW-0695">RNA-directed DNA polymerase</keyword>
<keyword evidence="1" id="KW-0175">Coiled coil</keyword>
<sequence length="700" mass="79934">MMVMLIWCNMLVTELLLLVFSILDFINTTNGHQFTMSNDKKELAISGQTETGKELSNPLMAGSLPKTTLPTQLVLNVVFAVQLLLNAAKMKSSHKSKIAELESRVEKLEEENMSLTNELKSFNSKVESPAVKETVRDQEKSSKQERKIADINADAEVITTANIIVDEISTAGGELNAADEEPVSAAPTNITTSQPSEATKTTVDITTAPKAKGIVFLDVEESTTRTTSSKSHVKDKGKAKIEAEWNGDMQDNIDWNEVVEQVQSSKSDVVRKYQALKRKPVSVAQARKNMMIYLKNTAGFKMEFFKGMSYEEIIPLFEEEYNKVQTLFKEGPEMDAEKIKAPRKEDLEVLWKIVKDRFNNSQPKEVLDVFLWHTLKMFNEVRLQVDYEVEMAYDLLRLGRIVGKYRHLQLSFQLNAAGVGLREVHKAVHDNLVRANSKYKQDADQKRRHVDFEAGDFVWAVLTKNRFPVGEYNKLLAKKISPLEIVEKINSNAYRLKLPSHIRCSDVFNVKYLLPYHGDSSDDDLVVNLRVNFVYPGGMMQAQKRELAGLPEMGPTCHVIADMETTSSATSASRTHLLMWQLSWQGDNVRDWEFKCDQFFSVDNTPEMEKVKIVYAHLDDKALFWHKQFVKIHRDNIGWEMYNTVIFKFGLVFEDPMAALKNNKYEKSAKEYQDVFDTLLCRVEIRQEHVMSLYLDGLST</sequence>
<keyword evidence="5" id="KW-0548">Nucleotidyltransferase</keyword>
<keyword evidence="3" id="KW-0732">Signal</keyword>
<dbReference type="AlphaFoldDB" id="A0A6L2MU79"/>
<name>A0A6L2MU79_TANCI</name>
<dbReference type="PANTHER" id="PTHR37984:SF5">
    <property type="entry name" value="PROTEIN NYNRIN-LIKE"/>
    <property type="match status" value="1"/>
</dbReference>
<proteinExistence type="predicted"/>
<evidence type="ECO:0000256" key="1">
    <source>
        <dbReference type="SAM" id="Coils"/>
    </source>
</evidence>
<keyword evidence="5" id="KW-0808">Transferase</keyword>
<protein>
    <submittedName>
        <fullName evidence="5">Putative reverse transcriptase domain-containing protein</fullName>
    </submittedName>
</protein>
<dbReference type="GO" id="GO:0003964">
    <property type="term" value="F:RNA-directed DNA polymerase activity"/>
    <property type="evidence" value="ECO:0007669"/>
    <property type="project" value="UniProtKB-KW"/>
</dbReference>
<dbReference type="InterPro" id="IPR050951">
    <property type="entry name" value="Retrovirus_Pol_polyprotein"/>
</dbReference>
<feature type="compositionally biased region" description="Polar residues" evidence="2">
    <location>
        <begin position="186"/>
        <end position="198"/>
    </location>
</feature>
<feature type="chain" id="PRO_5026841274" evidence="3">
    <location>
        <begin position="32"/>
        <end position="700"/>
    </location>
</feature>
<dbReference type="EMBL" id="BKCJ010007497">
    <property type="protein sequence ID" value="GEU77556.1"/>
    <property type="molecule type" value="Genomic_DNA"/>
</dbReference>
<reference evidence="5" key="1">
    <citation type="journal article" date="2019" name="Sci. Rep.">
        <title>Draft genome of Tanacetum cinerariifolium, the natural source of mosquito coil.</title>
        <authorList>
            <person name="Yamashiro T."/>
            <person name="Shiraishi A."/>
            <person name="Satake H."/>
            <person name="Nakayama K."/>
        </authorList>
    </citation>
    <scope>NUCLEOTIDE SEQUENCE</scope>
</reference>
<evidence type="ECO:0000313" key="5">
    <source>
        <dbReference type="EMBL" id="GEU77556.1"/>
    </source>
</evidence>
<evidence type="ECO:0000256" key="3">
    <source>
        <dbReference type="SAM" id="SignalP"/>
    </source>
</evidence>
<feature type="region of interest" description="Disordered" evidence="2">
    <location>
        <begin position="179"/>
        <end position="198"/>
    </location>
</feature>
<organism evidence="5">
    <name type="scientific">Tanacetum cinerariifolium</name>
    <name type="common">Dalmatian daisy</name>
    <name type="synonym">Chrysanthemum cinerariifolium</name>
    <dbReference type="NCBI Taxonomy" id="118510"/>
    <lineage>
        <taxon>Eukaryota</taxon>
        <taxon>Viridiplantae</taxon>
        <taxon>Streptophyta</taxon>
        <taxon>Embryophyta</taxon>
        <taxon>Tracheophyta</taxon>
        <taxon>Spermatophyta</taxon>
        <taxon>Magnoliopsida</taxon>
        <taxon>eudicotyledons</taxon>
        <taxon>Gunneridae</taxon>
        <taxon>Pentapetalae</taxon>
        <taxon>asterids</taxon>
        <taxon>campanulids</taxon>
        <taxon>Asterales</taxon>
        <taxon>Asteraceae</taxon>
        <taxon>Asteroideae</taxon>
        <taxon>Anthemideae</taxon>
        <taxon>Anthemidinae</taxon>
        <taxon>Tanacetum</taxon>
    </lineage>
</organism>
<dbReference type="PANTHER" id="PTHR37984">
    <property type="entry name" value="PROTEIN CBG26694"/>
    <property type="match status" value="1"/>
</dbReference>
<dbReference type="Pfam" id="PF24626">
    <property type="entry name" value="SH3_Tf2-1"/>
    <property type="match status" value="1"/>
</dbReference>
<dbReference type="InterPro" id="IPR056924">
    <property type="entry name" value="SH3_Tf2-1"/>
</dbReference>
<feature type="coiled-coil region" evidence="1">
    <location>
        <begin position="91"/>
        <end position="125"/>
    </location>
</feature>
<comment type="caution">
    <text evidence="5">The sequence shown here is derived from an EMBL/GenBank/DDBJ whole genome shotgun (WGS) entry which is preliminary data.</text>
</comment>
<evidence type="ECO:0000259" key="4">
    <source>
        <dbReference type="Pfam" id="PF24626"/>
    </source>
</evidence>
<gene>
    <name evidence="5" type="ORF">Tci_049534</name>
</gene>